<dbReference type="AlphaFoldDB" id="A0A8S9X2M4"/>
<gene>
    <name evidence="1" type="ORF">GE061_004724</name>
</gene>
<protein>
    <submittedName>
        <fullName evidence="1">Uncharacterized protein</fullName>
    </submittedName>
</protein>
<evidence type="ECO:0000313" key="1">
    <source>
        <dbReference type="EMBL" id="KAF6202326.1"/>
    </source>
</evidence>
<reference evidence="1" key="1">
    <citation type="journal article" date="2021" name="Mol. Ecol. Resour.">
        <title>Apolygus lucorum genome provides insights into omnivorousness and mesophyll feeding.</title>
        <authorList>
            <person name="Liu Y."/>
            <person name="Liu H."/>
            <person name="Wang H."/>
            <person name="Huang T."/>
            <person name="Liu B."/>
            <person name="Yang B."/>
            <person name="Yin L."/>
            <person name="Li B."/>
            <person name="Zhang Y."/>
            <person name="Zhang S."/>
            <person name="Jiang F."/>
            <person name="Zhang X."/>
            <person name="Ren Y."/>
            <person name="Wang B."/>
            <person name="Wang S."/>
            <person name="Lu Y."/>
            <person name="Wu K."/>
            <person name="Fan W."/>
            <person name="Wang G."/>
        </authorList>
    </citation>
    <scope>NUCLEOTIDE SEQUENCE</scope>
    <source>
        <strain evidence="1">12Hb</strain>
    </source>
</reference>
<proteinExistence type="predicted"/>
<evidence type="ECO:0000313" key="2">
    <source>
        <dbReference type="Proteomes" id="UP000466442"/>
    </source>
</evidence>
<accession>A0A8S9X2M4</accession>
<sequence>MCRFYLAPSTKPAPSGAIKCVASTLLPPRNQLPQALSNVPEGRRKFNTVSPIRPERFLPFGRFIARLSICLFHGNVASQEKVLTVWY</sequence>
<dbReference type="Proteomes" id="UP000466442">
    <property type="component" value="Linkage Group LG12"/>
</dbReference>
<keyword evidence="2" id="KW-1185">Reference proteome</keyword>
<organism evidence="1 2">
    <name type="scientific">Apolygus lucorum</name>
    <name type="common">Small green plant bug</name>
    <name type="synonym">Lygocoris lucorum</name>
    <dbReference type="NCBI Taxonomy" id="248454"/>
    <lineage>
        <taxon>Eukaryota</taxon>
        <taxon>Metazoa</taxon>
        <taxon>Ecdysozoa</taxon>
        <taxon>Arthropoda</taxon>
        <taxon>Hexapoda</taxon>
        <taxon>Insecta</taxon>
        <taxon>Pterygota</taxon>
        <taxon>Neoptera</taxon>
        <taxon>Paraneoptera</taxon>
        <taxon>Hemiptera</taxon>
        <taxon>Heteroptera</taxon>
        <taxon>Panheteroptera</taxon>
        <taxon>Cimicomorpha</taxon>
        <taxon>Miridae</taxon>
        <taxon>Mirini</taxon>
        <taxon>Apolygus</taxon>
    </lineage>
</organism>
<name>A0A8S9X2M4_APOLU</name>
<dbReference type="EMBL" id="WIXP02000012">
    <property type="protein sequence ID" value="KAF6202326.1"/>
    <property type="molecule type" value="Genomic_DNA"/>
</dbReference>
<comment type="caution">
    <text evidence="1">The sequence shown here is derived from an EMBL/GenBank/DDBJ whole genome shotgun (WGS) entry which is preliminary data.</text>
</comment>